<evidence type="ECO:0000313" key="1">
    <source>
        <dbReference type="EMBL" id="QDU29558.1"/>
    </source>
</evidence>
<dbReference type="AlphaFoldDB" id="A0A517YH68"/>
<sequence length="57" mass="6524">MDTFENATPPQEQPEMVLALCWECGEKKMCYEHLVCCTGTRFHTCPECRKKIEGKAA</sequence>
<protein>
    <submittedName>
        <fullName evidence="1">Uncharacterized protein</fullName>
    </submittedName>
</protein>
<dbReference type="KEGG" id="aagg:ETAA8_46720"/>
<accession>A0A517YH68</accession>
<gene>
    <name evidence="1" type="ORF">ETAA8_46720</name>
</gene>
<proteinExistence type="predicted"/>
<evidence type="ECO:0000313" key="2">
    <source>
        <dbReference type="Proteomes" id="UP000315017"/>
    </source>
</evidence>
<organism evidence="1 2">
    <name type="scientific">Anatilimnocola aggregata</name>
    <dbReference type="NCBI Taxonomy" id="2528021"/>
    <lineage>
        <taxon>Bacteria</taxon>
        <taxon>Pseudomonadati</taxon>
        <taxon>Planctomycetota</taxon>
        <taxon>Planctomycetia</taxon>
        <taxon>Pirellulales</taxon>
        <taxon>Pirellulaceae</taxon>
        <taxon>Anatilimnocola</taxon>
    </lineage>
</organism>
<dbReference type="EMBL" id="CP036274">
    <property type="protein sequence ID" value="QDU29558.1"/>
    <property type="molecule type" value="Genomic_DNA"/>
</dbReference>
<name>A0A517YH68_9BACT</name>
<dbReference type="Proteomes" id="UP000315017">
    <property type="component" value="Chromosome"/>
</dbReference>
<reference evidence="1 2" key="1">
    <citation type="submission" date="2019-02" db="EMBL/GenBank/DDBJ databases">
        <title>Deep-cultivation of Planctomycetes and their phenomic and genomic characterization uncovers novel biology.</title>
        <authorList>
            <person name="Wiegand S."/>
            <person name="Jogler M."/>
            <person name="Boedeker C."/>
            <person name="Pinto D."/>
            <person name="Vollmers J."/>
            <person name="Rivas-Marin E."/>
            <person name="Kohn T."/>
            <person name="Peeters S.H."/>
            <person name="Heuer A."/>
            <person name="Rast P."/>
            <person name="Oberbeckmann S."/>
            <person name="Bunk B."/>
            <person name="Jeske O."/>
            <person name="Meyerdierks A."/>
            <person name="Storesund J.E."/>
            <person name="Kallscheuer N."/>
            <person name="Luecker S."/>
            <person name="Lage O.M."/>
            <person name="Pohl T."/>
            <person name="Merkel B.J."/>
            <person name="Hornburger P."/>
            <person name="Mueller R.-W."/>
            <person name="Bruemmer F."/>
            <person name="Labrenz M."/>
            <person name="Spormann A.M."/>
            <person name="Op den Camp H."/>
            <person name="Overmann J."/>
            <person name="Amann R."/>
            <person name="Jetten M.S.M."/>
            <person name="Mascher T."/>
            <person name="Medema M.H."/>
            <person name="Devos D.P."/>
            <person name="Kaster A.-K."/>
            <person name="Ovreas L."/>
            <person name="Rohde M."/>
            <person name="Galperin M.Y."/>
            <person name="Jogler C."/>
        </authorList>
    </citation>
    <scope>NUCLEOTIDE SEQUENCE [LARGE SCALE GENOMIC DNA]</scope>
    <source>
        <strain evidence="1 2">ETA_A8</strain>
    </source>
</reference>
<dbReference type="RefSeq" id="WP_238397494.1">
    <property type="nucleotide sequence ID" value="NZ_CP036274.1"/>
</dbReference>
<keyword evidence="2" id="KW-1185">Reference proteome</keyword>